<feature type="signal peptide" evidence="1">
    <location>
        <begin position="1"/>
        <end position="19"/>
    </location>
</feature>
<keyword evidence="3" id="KW-1185">Reference proteome</keyword>
<organism evidence="2 3">
    <name type="scientific">Hoylesella saccharolytica F0055</name>
    <dbReference type="NCBI Taxonomy" id="1127699"/>
    <lineage>
        <taxon>Bacteria</taxon>
        <taxon>Pseudomonadati</taxon>
        <taxon>Bacteroidota</taxon>
        <taxon>Bacteroidia</taxon>
        <taxon>Bacteroidales</taxon>
        <taxon>Prevotellaceae</taxon>
        <taxon>Hoylesella</taxon>
    </lineage>
</organism>
<comment type="caution">
    <text evidence="2">The sequence shown here is derived from an EMBL/GenBank/DDBJ whole genome shotgun (WGS) entry which is preliminary data.</text>
</comment>
<dbReference type="InterPro" id="IPR045607">
    <property type="entry name" value="DUF6452"/>
</dbReference>
<gene>
    <name evidence="2" type="ORF">HMPREF9151_02217</name>
</gene>
<evidence type="ECO:0000313" key="3">
    <source>
        <dbReference type="Proteomes" id="UP000010433"/>
    </source>
</evidence>
<name>L1N236_9BACT</name>
<dbReference type="EMBL" id="AMEP01000142">
    <property type="protein sequence ID" value="EKX97299.1"/>
    <property type="molecule type" value="Genomic_DNA"/>
</dbReference>
<reference evidence="2 3" key="1">
    <citation type="submission" date="2012-05" db="EMBL/GenBank/DDBJ databases">
        <authorList>
            <person name="Weinstock G."/>
            <person name="Sodergren E."/>
            <person name="Lobos E.A."/>
            <person name="Fulton L."/>
            <person name="Fulton R."/>
            <person name="Courtney L."/>
            <person name="Fronick C."/>
            <person name="O'Laughlin M."/>
            <person name="Godfrey J."/>
            <person name="Wilson R.M."/>
            <person name="Miner T."/>
            <person name="Farmer C."/>
            <person name="Delehaunty K."/>
            <person name="Cordes M."/>
            <person name="Minx P."/>
            <person name="Tomlinson C."/>
            <person name="Chen J."/>
            <person name="Wollam A."/>
            <person name="Pepin K.H."/>
            <person name="Bhonagiri V."/>
            <person name="Zhang X."/>
            <person name="Suruliraj S."/>
            <person name="Warren W."/>
            <person name="Mitreva M."/>
            <person name="Mardis E.R."/>
            <person name="Wilson R.K."/>
        </authorList>
    </citation>
    <scope>NUCLEOTIDE SEQUENCE [LARGE SCALE GENOMIC DNA]</scope>
    <source>
        <strain evidence="2 3">F0055</strain>
    </source>
</reference>
<keyword evidence="1" id="KW-0732">Signal</keyword>
<dbReference type="PATRIC" id="fig|1127699.3.peg.2028"/>
<dbReference type="OrthoDB" id="1028273at2"/>
<protein>
    <recommendedName>
        <fullName evidence="4">Lipoprotein</fullName>
    </recommendedName>
</protein>
<dbReference type="HOGENOM" id="CLU_136183_0_0_10"/>
<evidence type="ECO:0008006" key="4">
    <source>
        <dbReference type="Google" id="ProtNLM"/>
    </source>
</evidence>
<feature type="chain" id="PRO_5003954708" description="Lipoprotein" evidence="1">
    <location>
        <begin position="20"/>
        <end position="159"/>
    </location>
</feature>
<proteinExistence type="predicted"/>
<dbReference type="Pfam" id="PF20050">
    <property type="entry name" value="DUF6452"/>
    <property type="match status" value="1"/>
</dbReference>
<dbReference type="AlphaFoldDB" id="L1N236"/>
<dbReference type="PROSITE" id="PS51257">
    <property type="entry name" value="PROKAR_LIPOPROTEIN"/>
    <property type="match status" value="1"/>
</dbReference>
<dbReference type="RefSeq" id="WP_009161078.1">
    <property type="nucleotide sequence ID" value="NZ_KB290960.1"/>
</dbReference>
<evidence type="ECO:0000256" key="1">
    <source>
        <dbReference type="SAM" id="SignalP"/>
    </source>
</evidence>
<dbReference type="STRING" id="1127699.HMPREF9151_02217"/>
<accession>L1N236</accession>
<evidence type="ECO:0000313" key="2">
    <source>
        <dbReference type="EMBL" id="EKX97299.1"/>
    </source>
</evidence>
<sequence>MRKVIFGLLAMLLMATACSSIDCPINNRAYTKYRLQGNVKTLTDTLTVLTKRQDGQDTILLNKSVGKDSFELPMSYIRTVDELYFSLTNKLNQTTRDTVRITKTNYPHFESVDCPLAYFHTITGVSTTLHNIDSIVVNSSNVTYDISQPHFYIYFKSGH</sequence>
<dbReference type="Proteomes" id="UP000010433">
    <property type="component" value="Unassembled WGS sequence"/>
</dbReference>